<dbReference type="PROSITE" id="PS01355">
    <property type="entry name" value="HEMATOPO_REC_S_F1"/>
    <property type="match status" value="1"/>
</dbReference>
<accession>H3C7D5</accession>
<protein>
    <recommendedName>
        <fullName evidence="11">Fibronectin type-III domain-containing protein</fullName>
    </recommendedName>
</protein>
<evidence type="ECO:0000256" key="9">
    <source>
        <dbReference type="SAM" id="Phobius"/>
    </source>
</evidence>
<evidence type="ECO:0000256" key="10">
    <source>
        <dbReference type="SAM" id="SignalP"/>
    </source>
</evidence>
<dbReference type="FunCoup" id="H3C7D5">
    <property type="interactions" value="593"/>
</dbReference>
<organism evidence="12 13">
    <name type="scientific">Tetraodon nigroviridis</name>
    <name type="common">Spotted green pufferfish</name>
    <name type="synonym">Chelonodon nigroviridis</name>
    <dbReference type="NCBI Taxonomy" id="99883"/>
    <lineage>
        <taxon>Eukaryota</taxon>
        <taxon>Metazoa</taxon>
        <taxon>Chordata</taxon>
        <taxon>Craniata</taxon>
        <taxon>Vertebrata</taxon>
        <taxon>Euteleostomi</taxon>
        <taxon>Actinopterygii</taxon>
        <taxon>Neopterygii</taxon>
        <taxon>Teleostei</taxon>
        <taxon>Neoteleostei</taxon>
        <taxon>Acanthomorphata</taxon>
        <taxon>Eupercaria</taxon>
        <taxon>Tetraodontiformes</taxon>
        <taxon>Tetradontoidea</taxon>
        <taxon>Tetraodontidae</taxon>
        <taxon>Tetraodon</taxon>
    </lineage>
</organism>
<dbReference type="STRING" id="99883.ENSTNIP00000004156"/>
<feature type="compositionally biased region" description="Acidic residues" evidence="8">
    <location>
        <begin position="340"/>
        <end position="351"/>
    </location>
</feature>
<dbReference type="GO" id="GO:0009897">
    <property type="term" value="C:external side of plasma membrane"/>
    <property type="evidence" value="ECO:0007669"/>
    <property type="project" value="TreeGrafter"/>
</dbReference>
<dbReference type="GO" id="GO:0030097">
    <property type="term" value="P:hemopoiesis"/>
    <property type="evidence" value="ECO:0007669"/>
    <property type="project" value="TreeGrafter"/>
</dbReference>
<feature type="region of interest" description="Disordered" evidence="8">
    <location>
        <begin position="335"/>
        <end position="422"/>
    </location>
</feature>
<dbReference type="Ensembl" id="ENSTNIT00000004290.1">
    <property type="protein sequence ID" value="ENSTNIP00000004156.1"/>
    <property type="gene ID" value="ENSTNIG00000001792.1"/>
</dbReference>
<dbReference type="Gene3D" id="2.60.40.10">
    <property type="entry name" value="Immunoglobulins"/>
    <property type="match status" value="1"/>
</dbReference>
<evidence type="ECO:0000259" key="11">
    <source>
        <dbReference type="PROSITE" id="PS50853"/>
    </source>
</evidence>
<dbReference type="Proteomes" id="UP000007303">
    <property type="component" value="Unassembled WGS sequence"/>
</dbReference>
<keyword evidence="7" id="KW-0325">Glycoprotein</keyword>
<evidence type="ECO:0000256" key="8">
    <source>
        <dbReference type="SAM" id="MobiDB-lite"/>
    </source>
</evidence>
<dbReference type="InParanoid" id="H3C7D5"/>
<reference evidence="12" key="2">
    <citation type="submission" date="2025-08" db="UniProtKB">
        <authorList>
            <consortium name="Ensembl"/>
        </authorList>
    </citation>
    <scope>IDENTIFICATION</scope>
</reference>
<keyword evidence="13" id="KW-1185">Reference proteome</keyword>
<feature type="chain" id="PRO_5003581896" description="Fibronectin type-III domain-containing protein" evidence="10">
    <location>
        <begin position="35"/>
        <end position="442"/>
    </location>
</feature>
<dbReference type="InterPro" id="IPR013783">
    <property type="entry name" value="Ig-like_fold"/>
</dbReference>
<evidence type="ECO:0000256" key="5">
    <source>
        <dbReference type="ARBA" id="ARBA00023136"/>
    </source>
</evidence>
<dbReference type="CDD" id="cd00063">
    <property type="entry name" value="FN3"/>
    <property type="match status" value="1"/>
</dbReference>
<dbReference type="HOGENOM" id="CLU_045398_0_0_1"/>
<reference evidence="13" key="1">
    <citation type="journal article" date="2004" name="Nature">
        <title>Genome duplication in the teleost fish Tetraodon nigroviridis reveals the early vertebrate proto-karyotype.</title>
        <authorList>
            <person name="Jaillon O."/>
            <person name="Aury J.-M."/>
            <person name="Brunet F."/>
            <person name="Petit J.-L."/>
            <person name="Stange-Thomann N."/>
            <person name="Mauceli E."/>
            <person name="Bouneau L."/>
            <person name="Fischer C."/>
            <person name="Ozouf-Costaz C."/>
            <person name="Bernot A."/>
            <person name="Nicaud S."/>
            <person name="Jaffe D."/>
            <person name="Fisher S."/>
            <person name="Lutfalla G."/>
            <person name="Dossat C."/>
            <person name="Segurens B."/>
            <person name="Dasilva C."/>
            <person name="Salanoubat M."/>
            <person name="Levy M."/>
            <person name="Boudet N."/>
            <person name="Castellano S."/>
            <person name="Anthouard V."/>
            <person name="Jubin C."/>
            <person name="Castelli V."/>
            <person name="Katinka M."/>
            <person name="Vacherie B."/>
            <person name="Biemont C."/>
            <person name="Skalli Z."/>
            <person name="Cattolico L."/>
            <person name="Poulain J."/>
            <person name="De Berardinis V."/>
            <person name="Cruaud C."/>
            <person name="Duprat S."/>
            <person name="Brottier P."/>
            <person name="Coutanceau J.-P."/>
            <person name="Gouzy J."/>
            <person name="Parra G."/>
            <person name="Lardier G."/>
            <person name="Chapple C."/>
            <person name="McKernan K.J."/>
            <person name="McEwan P."/>
            <person name="Bosak S."/>
            <person name="Kellis M."/>
            <person name="Volff J.-N."/>
            <person name="Guigo R."/>
            <person name="Zody M.C."/>
            <person name="Mesirov J."/>
            <person name="Lindblad-Toh K."/>
            <person name="Birren B."/>
            <person name="Nusbaum C."/>
            <person name="Kahn D."/>
            <person name="Robinson-Rechavi M."/>
            <person name="Laudet V."/>
            <person name="Schachter V."/>
            <person name="Quetier F."/>
            <person name="Saurin W."/>
            <person name="Scarpelli C."/>
            <person name="Wincker P."/>
            <person name="Lander E.S."/>
            <person name="Weissenbach J."/>
            <person name="Roest Crollius H."/>
        </authorList>
    </citation>
    <scope>NUCLEOTIDE SEQUENCE [LARGE SCALE GENOMIC DNA]</scope>
</reference>
<feature type="compositionally biased region" description="Polar residues" evidence="8">
    <location>
        <begin position="394"/>
        <end position="407"/>
    </location>
</feature>
<feature type="transmembrane region" description="Helical" evidence="9">
    <location>
        <begin position="268"/>
        <end position="287"/>
    </location>
</feature>
<evidence type="ECO:0000313" key="13">
    <source>
        <dbReference type="Proteomes" id="UP000007303"/>
    </source>
</evidence>
<keyword evidence="6" id="KW-0675">Receptor</keyword>
<dbReference type="PROSITE" id="PS50853">
    <property type="entry name" value="FN3"/>
    <property type="match status" value="1"/>
</dbReference>
<evidence type="ECO:0000256" key="7">
    <source>
        <dbReference type="ARBA" id="ARBA00023180"/>
    </source>
</evidence>
<dbReference type="SUPFAM" id="SSF49265">
    <property type="entry name" value="Fibronectin type III"/>
    <property type="match status" value="1"/>
</dbReference>
<keyword evidence="5 9" id="KW-0472">Membrane</keyword>
<evidence type="ECO:0000256" key="1">
    <source>
        <dbReference type="ARBA" id="ARBA00004479"/>
    </source>
</evidence>
<reference evidence="12" key="3">
    <citation type="submission" date="2025-09" db="UniProtKB">
        <authorList>
            <consortium name="Ensembl"/>
        </authorList>
    </citation>
    <scope>IDENTIFICATION</scope>
</reference>
<evidence type="ECO:0000256" key="6">
    <source>
        <dbReference type="ARBA" id="ARBA00023170"/>
    </source>
</evidence>
<feature type="signal peptide" evidence="10">
    <location>
        <begin position="1"/>
        <end position="34"/>
    </location>
</feature>
<dbReference type="InterPro" id="IPR003531">
    <property type="entry name" value="Hempt_rcpt_S_F1_CS"/>
</dbReference>
<evidence type="ECO:0000313" key="12">
    <source>
        <dbReference type="Ensembl" id="ENSTNIP00000004156.1"/>
    </source>
</evidence>
<dbReference type="OMA" id="QIHRVDD"/>
<dbReference type="GO" id="GO:0046427">
    <property type="term" value="P:positive regulation of receptor signaling pathway via JAK-STAT"/>
    <property type="evidence" value="ECO:0007669"/>
    <property type="project" value="TreeGrafter"/>
</dbReference>
<comment type="subcellular location">
    <subcellularLocation>
        <location evidence="1">Membrane</location>
        <topology evidence="1">Single-pass type I membrane protein</topology>
    </subcellularLocation>
</comment>
<dbReference type="GeneTree" id="ENSGT00510000049239"/>
<keyword evidence="3 10" id="KW-0732">Signal</keyword>
<dbReference type="PANTHER" id="PTHR23037:SF27">
    <property type="entry name" value="INTERLEUKIN-7 RECEPTOR SUBUNIT ALPHA"/>
    <property type="match status" value="1"/>
</dbReference>
<evidence type="ECO:0000256" key="3">
    <source>
        <dbReference type="ARBA" id="ARBA00022729"/>
    </source>
</evidence>
<proteinExistence type="predicted"/>
<keyword evidence="4 9" id="KW-1133">Transmembrane helix</keyword>
<dbReference type="InterPro" id="IPR036116">
    <property type="entry name" value="FN3_sf"/>
</dbReference>
<dbReference type="GO" id="GO:0004896">
    <property type="term" value="F:cytokine receptor activity"/>
    <property type="evidence" value="ECO:0007669"/>
    <property type="project" value="InterPro"/>
</dbReference>
<evidence type="ECO:0000256" key="2">
    <source>
        <dbReference type="ARBA" id="ARBA00022692"/>
    </source>
</evidence>
<feature type="compositionally biased region" description="Low complexity" evidence="8">
    <location>
        <begin position="352"/>
        <end position="373"/>
    </location>
</feature>
<dbReference type="AlphaFoldDB" id="H3C7D5"/>
<feature type="domain" description="Fibronectin type-III" evidence="11">
    <location>
        <begin position="140"/>
        <end position="244"/>
    </location>
</feature>
<dbReference type="PANTHER" id="PTHR23037">
    <property type="entry name" value="CYTOKINE RECEPTOR"/>
    <property type="match status" value="1"/>
</dbReference>
<name>H3C7D5_TETNG</name>
<evidence type="ECO:0000256" key="4">
    <source>
        <dbReference type="ARBA" id="ARBA00022989"/>
    </source>
</evidence>
<dbReference type="InterPro" id="IPR003961">
    <property type="entry name" value="FN3_dom"/>
</dbReference>
<sequence>VLTIKKKTVQPQLLLLQLLIMMVMMSGMTAVTKAQSGDEDGDLESRISCTSHITTSTCTLTCNAEVEENDNVDDEDGETDVIEEMKACYTELNSAIRCVKSDGDTIRFTELSPVIILEVTFRFKSQRTVKKRIDLKKIVKPRSPQVWNVTFHLEPYEALIHVVTPYRDDYLTTMKQLFQLHIWTAFDNMTQNISSLDKIVMRIDETHLKKNTKYQVKVRAIPNEDLQGTWSEWSQPYNFSTPRDKRKSIDSASDLTNSQIQSRWETHTLIVCLVLILVVTLGLILTLKHKIITYVWPSIPHPKKTILQICNPNTGLLLNVKPEVFSVLNVYSSEKKDAEPVEESEPLDAADADQLSLPSSLQSSDCSTSADSNSTEDLELSALLSRSSSDDEGSPQSVQPPGTPQSEQDSEGKGTVLGESKHEEAYVTMSSFYQINKSVQKQ</sequence>
<keyword evidence="2 9" id="KW-0812">Transmembrane</keyword>